<evidence type="ECO:0000313" key="2">
    <source>
        <dbReference type="EMBL" id="OGD89098.1"/>
    </source>
</evidence>
<accession>A0A1F5GB59</accession>
<comment type="caution">
    <text evidence="2">The sequence shown here is derived from an EMBL/GenBank/DDBJ whole genome shotgun (WGS) entry which is preliminary data.</text>
</comment>
<feature type="region of interest" description="Disordered" evidence="1">
    <location>
        <begin position="46"/>
        <end position="73"/>
    </location>
</feature>
<evidence type="ECO:0000313" key="3">
    <source>
        <dbReference type="Proteomes" id="UP000177369"/>
    </source>
</evidence>
<name>A0A1F5GB59_9BACT</name>
<gene>
    <name evidence="2" type="ORF">A3D04_05080</name>
</gene>
<dbReference type="EMBL" id="MFBD01000012">
    <property type="protein sequence ID" value="OGD89098.1"/>
    <property type="molecule type" value="Genomic_DNA"/>
</dbReference>
<feature type="compositionally biased region" description="Polar residues" evidence="1">
    <location>
        <begin position="61"/>
        <end position="73"/>
    </location>
</feature>
<proteinExistence type="predicted"/>
<evidence type="ECO:0000256" key="1">
    <source>
        <dbReference type="SAM" id="MobiDB-lite"/>
    </source>
</evidence>
<dbReference type="STRING" id="1797714.A3D04_05080"/>
<reference evidence="2 3" key="1">
    <citation type="journal article" date="2016" name="Nat. Commun.">
        <title>Thousands of microbial genomes shed light on interconnected biogeochemical processes in an aquifer system.</title>
        <authorList>
            <person name="Anantharaman K."/>
            <person name="Brown C.T."/>
            <person name="Hug L.A."/>
            <person name="Sharon I."/>
            <person name="Castelle C.J."/>
            <person name="Probst A.J."/>
            <person name="Thomas B.C."/>
            <person name="Singh A."/>
            <person name="Wilkins M.J."/>
            <person name="Karaoz U."/>
            <person name="Brodie E.L."/>
            <person name="Williams K.H."/>
            <person name="Hubbard S.S."/>
            <person name="Banfield J.F."/>
        </authorList>
    </citation>
    <scope>NUCLEOTIDE SEQUENCE [LARGE SCALE GENOMIC DNA]</scope>
</reference>
<organism evidence="2 3">
    <name type="scientific">Candidatus Curtissbacteria bacterium RIFCSPHIGHO2_02_FULL_40_16b</name>
    <dbReference type="NCBI Taxonomy" id="1797714"/>
    <lineage>
        <taxon>Bacteria</taxon>
        <taxon>Candidatus Curtissiibacteriota</taxon>
    </lineage>
</organism>
<sequence>MEQEPRYVSKEEMQRMRESVKKGVERVVHPFLRRVEAQSHIRPSKVKYKGQRWPNVAEQPLTPTQDNCFKQTA</sequence>
<dbReference type="AlphaFoldDB" id="A0A1F5GB59"/>
<dbReference type="Proteomes" id="UP000177369">
    <property type="component" value="Unassembled WGS sequence"/>
</dbReference>
<protein>
    <submittedName>
        <fullName evidence="2">Uncharacterized protein</fullName>
    </submittedName>
</protein>